<name>A0A074K465_9RHOB</name>
<evidence type="ECO:0000256" key="4">
    <source>
        <dbReference type="ARBA" id="ARBA00022833"/>
    </source>
</evidence>
<dbReference type="Gene3D" id="2.40.30.130">
    <property type="match status" value="1"/>
</dbReference>
<evidence type="ECO:0000256" key="2">
    <source>
        <dbReference type="ARBA" id="ARBA00004496"/>
    </source>
</evidence>
<keyword evidence="7" id="KW-1185">Reference proteome</keyword>
<evidence type="ECO:0000259" key="5">
    <source>
        <dbReference type="PROSITE" id="PS50860"/>
    </source>
</evidence>
<dbReference type="InterPro" id="IPR018165">
    <property type="entry name" value="Ala-tRNA-synth_IIc_core"/>
</dbReference>
<evidence type="ECO:0000256" key="1">
    <source>
        <dbReference type="ARBA" id="ARBA00001947"/>
    </source>
</evidence>
<comment type="cofactor">
    <cofactor evidence="1">
        <name>Zn(2+)</name>
        <dbReference type="ChEBI" id="CHEBI:29105"/>
    </cofactor>
</comment>
<evidence type="ECO:0000313" key="6">
    <source>
        <dbReference type="EMBL" id="KEO56367.1"/>
    </source>
</evidence>
<dbReference type="Proteomes" id="UP000027432">
    <property type="component" value="Unassembled WGS sequence"/>
</dbReference>
<dbReference type="GO" id="GO:0003676">
    <property type="term" value="F:nucleic acid binding"/>
    <property type="evidence" value="ECO:0007669"/>
    <property type="project" value="InterPro"/>
</dbReference>
<dbReference type="SMART" id="SM00863">
    <property type="entry name" value="tRNA_SAD"/>
    <property type="match status" value="1"/>
</dbReference>
<dbReference type="AlphaFoldDB" id="A0A074K465"/>
<comment type="caution">
    <text evidence="6">The sequence shown here is derived from an EMBL/GenBank/DDBJ whole genome shotgun (WGS) entry which is preliminary data.</text>
</comment>
<dbReference type="SUPFAM" id="SSF50447">
    <property type="entry name" value="Translation proteins"/>
    <property type="match status" value="1"/>
</dbReference>
<dbReference type="InterPro" id="IPR012947">
    <property type="entry name" value="tRNA_SAD"/>
</dbReference>
<dbReference type="GO" id="GO:0005524">
    <property type="term" value="F:ATP binding"/>
    <property type="evidence" value="ECO:0007669"/>
    <property type="project" value="InterPro"/>
</dbReference>
<dbReference type="PANTHER" id="PTHR43462">
    <property type="entry name" value="ALANYL-TRNA EDITING PROTEIN"/>
    <property type="match status" value="1"/>
</dbReference>
<dbReference type="GO" id="GO:0006419">
    <property type="term" value="P:alanyl-tRNA aminoacylation"/>
    <property type="evidence" value="ECO:0007669"/>
    <property type="project" value="InterPro"/>
</dbReference>
<accession>A0A074K465</accession>
<dbReference type="STRING" id="1353537.TP2_02235"/>
<comment type="subcellular location">
    <subcellularLocation>
        <location evidence="2">Cytoplasm</location>
    </subcellularLocation>
</comment>
<evidence type="ECO:0000256" key="3">
    <source>
        <dbReference type="ARBA" id="ARBA00022723"/>
    </source>
</evidence>
<keyword evidence="4" id="KW-0862">Zinc</keyword>
<dbReference type="RefSeq" id="WP_240473686.1">
    <property type="nucleotide sequence ID" value="NZ_AUND01000001.1"/>
</dbReference>
<dbReference type="InterPro" id="IPR009000">
    <property type="entry name" value="Transl_B-barrel_sf"/>
</dbReference>
<dbReference type="GO" id="GO:0002161">
    <property type="term" value="F:aminoacyl-tRNA deacylase activity"/>
    <property type="evidence" value="ECO:0007669"/>
    <property type="project" value="UniProtKB-ARBA"/>
</dbReference>
<dbReference type="eggNOG" id="COG2872">
    <property type="taxonomic scope" value="Bacteria"/>
</dbReference>
<sequence>MVETADMPEEQSFRVHPYARDLETRVTGLTEEGGIYCADSIFYPTGGGQPGDSGRLRWEGGEIEIATAVKAEPGAPGAVILVPAEPQPLPPVGTKVRQEIDWERRHRHMRVHTALHLLSVAIPLPVTGGQIGAEKGRLDFDMPEKPEDLEAIERKLNDWVARDLKVTEQWITDEELEAQPELVKTMSVAPPTGQGWVRLIAIGEGAERIDLQPCGGTHVASTGEIGALKIGKIEKKGKLNRRVHLHLA</sequence>
<dbReference type="GO" id="GO:0046872">
    <property type="term" value="F:metal ion binding"/>
    <property type="evidence" value="ECO:0007669"/>
    <property type="project" value="UniProtKB-KW"/>
</dbReference>
<keyword evidence="3" id="KW-0479">Metal-binding</keyword>
<gene>
    <name evidence="6" type="ORF">TP2_02235</name>
</gene>
<dbReference type="PANTHER" id="PTHR43462:SF1">
    <property type="entry name" value="ALANYL-TRNA EDITING PROTEIN AARSD1"/>
    <property type="match status" value="1"/>
</dbReference>
<dbReference type="InterPro" id="IPR051335">
    <property type="entry name" value="Alanyl-tRNA_Editing_Enzymes"/>
</dbReference>
<dbReference type="EMBL" id="AUND01000001">
    <property type="protein sequence ID" value="KEO56367.1"/>
    <property type="molecule type" value="Genomic_DNA"/>
</dbReference>
<reference evidence="6 7" key="1">
    <citation type="submission" date="2013-07" db="EMBL/GenBank/DDBJ databases">
        <title>Thioclava pacifica DSM 10166 Genome Sequencing.</title>
        <authorList>
            <person name="Lai Q."/>
            <person name="Shao Z."/>
        </authorList>
    </citation>
    <scope>NUCLEOTIDE SEQUENCE [LARGE SCALE GENOMIC DNA]</scope>
    <source>
        <strain evidence="6 7">DSM 10166</strain>
    </source>
</reference>
<dbReference type="Pfam" id="PF07973">
    <property type="entry name" value="tRNA_SAD"/>
    <property type="match status" value="1"/>
</dbReference>
<feature type="domain" description="Alanyl-transfer RNA synthetases family profile" evidence="5">
    <location>
        <begin position="1"/>
        <end position="248"/>
    </location>
</feature>
<protein>
    <recommendedName>
        <fullName evidence="5">Alanyl-transfer RNA synthetases family profile domain-containing protein</fullName>
    </recommendedName>
</protein>
<dbReference type="GO" id="GO:0005737">
    <property type="term" value="C:cytoplasm"/>
    <property type="evidence" value="ECO:0007669"/>
    <property type="project" value="UniProtKB-SubCell"/>
</dbReference>
<dbReference type="SUPFAM" id="SSF55186">
    <property type="entry name" value="ThrRS/AlaRS common domain"/>
    <property type="match status" value="1"/>
</dbReference>
<organism evidence="6 7">
    <name type="scientific">Thioclava pacifica DSM 10166</name>
    <dbReference type="NCBI Taxonomy" id="1353537"/>
    <lineage>
        <taxon>Bacteria</taxon>
        <taxon>Pseudomonadati</taxon>
        <taxon>Pseudomonadota</taxon>
        <taxon>Alphaproteobacteria</taxon>
        <taxon>Rhodobacterales</taxon>
        <taxon>Paracoccaceae</taxon>
        <taxon>Thioclava</taxon>
    </lineage>
</organism>
<evidence type="ECO:0000313" key="7">
    <source>
        <dbReference type="Proteomes" id="UP000027432"/>
    </source>
</evidence>
<dbReference type="InterPro" id="IPR018163">
    <property type="entry name" value="Thr/Ala-tRNA-synth_IIc_edit"/>
</dbReference>
<dbReference type="GO" id="GO:0004813">
    <property type="term" value="F:alanine-tRNA ligase activity"/>
    <property type="evidence" value="ECO:0007669"/>
    <property type="project" value="InterPro"/>
</dbReference>
<dbReference type="PROSITE" id="PS50860">
    <property type="entry name" value="AA_TRNA_LIGASE_II_ALA"/>
    <property type="match status" value="1"/>
</dbReference>
<proteinExistence type="predicted"/>
<dbReference type="Gene3D" id="3.30.980.10">
    <property type="entry name" value="Threonyl-trna Synthetase, Chain A, domain 2"/>
    <property type="match status" value="1"/>
</dbReference>